<gene>
    <name evidence="4" type="ORF">BaRGS_00004717</name>
</gene>
<feature type="domain" description="CABIT" evidence="3">
    <location>
        <begin position="81"/>
        <end position="324"/>
    </location>
</feature>
<dbReference type="PANTHER" id="PTHR14454:SF11">
    <property type="entry name" value="SERRANO, ISOFORM F"/>
    <property type="match status" value="1"/>
</dbReference>
<evidence type="ECO:0000313" key="4">
    <source>
        <dbReference type="EMBL" id="KAK7503985.1"/>
    </source>
</evidence>
<keyword evidence="1" id="KW-0597">Phosphoprotein</keyword>
<feature type="region of interest" description="Disordered" evidence="2">
    <location>
        <begin position="1"/>
        <end position="33"/>
    </location>
</feature>
<protein>
    <recommendedName>
        <fullName evidence="3">CABIT domain-containing protein</fullName>
    </recommendedName>
</protein>
<evidence type="ECO:0000259" key="3">
    <source>
        <dbReference type="Pfam" id="PF12736"/>
    </source>
</evidence>
<keyword evidence="5" id="KW-1185">Reference proteome</keyword>
<dbReference type="InterPro" id="IPR052281">
    <property type="entry name" value="GAREM"/>
</dbReference>
<comment type="caution">
    <text evidence="4">The sequence shown here is derived from an EMBL/GenBank/DDBJ whole genome shotgun (WGS) entry which is preliminary data.</text>
</comment>
<dbReference type="PANTHER" id="PTHR14454">
    <property type="entry name" value="GRB2-ASSOCIATED AND REGULATOR OF MAPK PROTEIN FAMILY MEMBER"/>
    <property type="match status" value="1"/>
</dbReference>
<organism evidence="4 5">
    <name type="scientific">Batillaria attramentaria</name>
    <dbReference type="NCBI Taxonomy" id="370345"/>
    <lineage>
        <taxon>Eukaryota</taxon>
        <taxon>Metazoa</taxon>
        <taxon>Spiralia</taxon>
        <taxon>Lophotrochozoa</taxon>
        <taxon>Mollusca</taxon>
        <taxon>Gastropoda</taxon>
        <taxon>Caenogastropoda</taxon>
        <taxon>Sorbeoconcha</taxon>
        <taxon>Cerithioidea</taxon>
        <taxon>Batillariidae</taxon>
        <taxon>Batillaria</taxon>
    </lineage>
</organism>
<reference evidence="4 5" key="1">
    <citation type="journal article" date="2023" name="Sci. Data">
        <title>Genome assembly of the Korean intertidal mud-creeper Batillaria attramentaria.</title>
        <authorList>
            <person name="Patra A.K."/>
            <person name="Ho P.T."/>
            <person name="Jun S."/>
            <person name="Lee S.J."/>
            <person name="Kim Y."/>
            <person name="Won Y.J."/>
        </authorList>
    </citation>
    <scope>NUCLEOTIDE SEQUENCE [LARGE SCALE GENOMIC DNA]</scope>
    <source>
        <strain evidence="4">Wonlab-2016</strain>
    </source>
</reference>
<evidence type="ECO:0000313" key="5">
    <source>
        <dbReference type="Proteomes" id="UP001519460"/>
    </source>
</evidence>
<accession>A0ABD0LXT8</accession>
<evidence type="ECO:0000256" key="2">
    <source>
        <dbReference type="SAM" id="MobiDB-lite"/>
    </source>
</evidence>
<dbReference type="EMBL" id="JACVVK020000017">
    <property type="protein sequence ID" value="KAK7503985.1"/>
    <property type="molecule type" value="Genomic_DNA"/>
</dbReference>
<name>A0ABD0LXT8_9CAEN</name>
<sequence>MSSATLPAADSSSSTISPTADDSASARPTRLEDFQWGEEEHLDTFHDDSDKLPCVGRFLEDRSASGAKLPPGLAVYKEQPLLLFRRLRKRQARARTIYHDKSGAYFEIGQTILIPDDYTGWFELVPPDFSRSSCFRSIAEVANVMPRKFFTRSNLKAIRVDQGDDGEPKYLERKVPAGSFLKTDSVFAAKWRTQATVPSGLFKKKEAEWITQEIKYLKCIDKDEKEILIPLSHRGKFNAIYEKGKLNQHSVYTMKDILSDLKLPVRVRLLFGKAPVVPCIFTGMLFVKEVQENDVIIASTILNRRNVLMDLPTNCPCRVQQASREEDFANLKTFEDAQKLCQKYAHMYSTLIKLSPEMDTGQSTKVHVPIDPDLTRKTDDALRALDLITDISLTDDEPRDFFMESDTDSLRSDDQPVMLSGTIVELSQFTGSQSVTNA</sequence>
<dbReference type="AlphaFoldDB" id="A0ABD0LXT8"/>
<feature type="compositionally biased region" description="Polar residues" evidence="2">
    <location>
        <begin position="1"/>
        <end position="22"/>
    </location>
</feature>
<dbReference type="Pfam" id="PF12736">
    <property type="entry name" value="CABIT"/>
    <property type="match status" value="1"/>
</dbReference>
<evidence type="ECO:0000256" key="1">
    <source>
        <dbReference type="ARBA" id="ARBA00022553"/>
    </source>
</evidence>
<dbReference type="Proteomes" id="UP001519460">
    <property type="component" value="Unassembled WGS sequence"/>
</dbReference>
<dbReference type="InterPro" id="IPR025946">
    <property type="entry name" value="CABIT_dom"/>
</dbReference>
<proteinExistence type="predicted"/>